<name>A0A6V7QRD3_ANACO</name>
<evidence type="ECO:0000256" key="1">
    <source>
        <dbReference type="SAM" id="SignalP"/>
    </source>
</evidence>
<sequence length="214" mass="23286">MALPITPLPKLLSLLLLFLLSPLSSSSSSSSPFYSDLTPDEFRAARLGLAPGLTFAAVPGMAPCSRTLRGGGAACARARPRRPAAAVVRRRFTDDVVDQVEATSQFGPTTEASSLPLSPFLLTFVGESRIRRTVASSSSAQPDPSSSSRLIVIVSSPEVRPSSLGRIEVLRLLLLQVFSKLTEQRFTSEFEVREIIGSRLPDDQFRKNLRRVWS</sequence>
<organism evidence="2">
    <name type="scientific">Ananas comosus var. bracteatus</name>
    <name type="common">red pineapple</name>
    <dbReference type="NCBI Taxonomy" id="296719"/>
    <lineage>
        <taxon>Eukaryota</taxon>
        <taxon>Viridiplantae</taxon>
        <taxon>Streptophyta</taxon>
        <taxon>Embryophyta</taxon>
        <taxon>Tracheophyta</taxon>
        <taxon>Spermatophyta</taxon>
        <taxon>Magnoliopsida</taxon>
        <taxon>Liliopsida</taxon>
        <taxon>Poales</taxon>
        <taxon>Bromeliaceae</taxon>
        <taxon>Bromelioideae</taxon>
        <taxon>Ananas</taxon>
    </lineage>
</organism>
<feature type="signal peptide" evidence="1">
    <location>
        <begin position="1"/>
        <end position="26"/>
    </location>
</feature>
<gene>
    <name evidence="2" type="ORF">CB5_LOCUS28955</name>
</gene>
<evidence type="ECO:0000313" key="2">
    <source>
        <dbReference type="EMBL" id="CAD1845744.1"/>
    </source>
</evidence>
<proteinExistence type="predicted"/>
<reference evidence="2" key="1">
    <citation type="submission" date="2020-07" db="EMBL/GenBank/DDBJ databases">
        <authorList>
            <person name="Lin J."/>
        </authorList>
    </citation>
    <scope>NUCLEOTIDE SEQUENCE</scope>
</reference>
<keyword evidence="1" id="KW-0732">Signal</keyword>
<dbReference type="EMBL" id="CAJEUB010000005">
    <property type="protein sequence ID" value="CAD1845744.1"/>
    <property type="molecule type" value="Genomic_DNA"/>
</dbReference>
<dbReference type="AlphaFoldDB" id="A0A6V7QRD3"/>
<feature type="chain" id="PRO_5028408747" evidence="1">
    <location>
        <begin position="27"/>
        <end position="214"/>
    </location>
</feature>
<protein>
    <submittedName>
        <fullName evidence="2">Uncharacterized protein</fullName>
    </submittedName>
</protein>
<accession>A0A6V7QRD3</accession>